<keyword evidence="3" id="KW-1185">Reference proteome</keyword>
<sequence length="510" mass="57019">MLNARTWHKLCLSGYLMFPALVAYWVFPDHPLIWLAYLALLWGGLVFVAGGIVCLLMTFGKMGLGCPTCRAHSEVLGIHQSRITIQCPKCGEMDLRIGLLSGLLSNEPKVEITDEDYLADDRPRYRSTLHVPFCHPVAFGLLYFPVVGVVIAAAVIHQFSWFYLLIPGFFCYFLSGFILESLFTGKMTDKGETITRAYSPFRFYSSLVSWLVVYLFALAFPVGFALQESKKEQTTQQEAETPEKNAALSLDEQYPLPPYARESLKKLQARVIFDGILQPGESKRFENFGEVQSIGYYVDQTMSETPHKLSLTFSCTDGGWYRSLEGSQITPAEPPVKSGYTAHNDGPTPRRILVYTTPMEEPVKVSKLTSATLGYKDADQGDMAKISKLIHSYVADGATTVNFPSGKWQWHDLSQLDLPADAQKSLEIPLGNLQLEALEKQVRDWISTEQIKAVQISIDPQAPAKLFFSIEHVLSELKIPYALLDGTEHSQGKILLQQTDGKARVIAPDR</sequence>
<evidence type="ECO:0000313" key="2">
    <source>
        <dbReference type="EMBL" id="SHI54710.1"/>
    </source>
</evidence>
<feature type="transmembrane region" description="Helical" evidence="1">
    <location>
        <begin position="33"/>
        <end position="56"/>
    </location>
</feature>
<organism evidence="2 3">
    <name type="scientific">Rubritalea squalenifaciens DSM 18772</name>
    <dbReference type="NCBI Taxonomy" id="1123071"/>
    <lineage>
        <taxon>Bacteria</taxon>
        <taxon>Pseudomonadati</taxon>
        <taxon>Verrucomicrobiota</taxon>
        <taxon>Verrucomicrobiia</taxon>
        <taxon>Verrucomicrobiales</taxon>
        <taxon>Rubritaleaceae</taxon>
        <taxon>Rubritalea</taxon>
    </lineage>
</organism>
<keyword evidence="1" id="KW-0472">Membrane</keyword>
<name>A0A1M6C149_9BACT</name>
<keyword evidence="1" id="KW-1133">Transmembrane helix</keyword>
<reference evidence="2 3" key="1">
    <citation type="submission" date="2016-11" db="EMBL/GenBank/DDBJ databases">
        <authorList>
            <person name="Jaros S."/>
            <person name="Januszkiewicz K."/>
            <person name="Wedrychowicz H."/>
        </authorList>
    </citation>
    <scope>NUCLEOTIDE SEQUENCE [LARGE SCALE GENOMIC DNA]</scope>
    <source>
        <strain evidence="2 3">DSM 18772</strain>
    </source>
</reference>
<gene>
    <name evidence="2" type="ORF">SAMN02745181_0360</name>
</gene>
<feature type="transmembrane region" description="Helical" evidence="1">
    <location>
        <begin position="162"/>
        <end position="183"/>
    </location>
</feature>
<protein>
    <submittedName>
        <fullName evidence="2">Uncharacterized protein</fullName>
    </submittedName>
</protein>
<dbReference type="STRING" id="1123071.SAMN02745181_0360"/>
<dbReference type="AlphaFoldDB" id="A0A1M6C149"/>
<keyword evidence="1" id="KW-0812">Transmembrane</keyword>
<accession>A0A1M6C149</accession>
<feature type="transmembrane region" description="Helical" evidence="1">
    <location>
        <begin position="7"/>
        <end position="27"/>
    </location>
</feature>
<dbReference type="EMBL" id="FQYR01000002">
    <property type="protein sequence ID" value="SHI54710.1"/>
    <property type="molecule type" value="Genomic_DNA"/>
</dbReference>
<evidence type="ECO:0000256" key="1">
    <source>
        <dbReference type="SAM" id="Phobius"/>
    </source>
</evidence>
<feature type="transmembrane region" description="Helical" evidence="1">
    <location>
        <begin position="133"/>
        <end position="156"/>
    </location>
</feature>
<dbReference type="RefSeq" id="WP_143157790.1">
    <property type="nucleotide sequence ID" value="NZ_FQYR01000002.1"/>
</dbReference>
<proteinExistence type="predicted"/>
<dbReference type="InParanoid" id="A0A1M6C149"/>
<dbReference type="Proteomes" id="UP000184510">
    <property type="component" value="Unassembled WGS sequence"/>
</dbReference>
<evidence type="ECO:0000313" key="3">
    <source>
        <dbReference type="Proteomes" id="UP000184510"/>
    </source>
</evidence>
<feature type="transmembrane region" description="Helical" evidence="1">
    <location>
        <begin position="203"/>
        <end position="226"/>
    </location>
</feature>